<name>A0A2I0I4Y9_PUNGR</name>
<dbReference type="EMBL" id="PGOL01003911">
    <property type="protein sequence ID" value="PKI39054.1"/>
    <property type="molecule type" value="Genomic_DNA"/>
</dbReference>
<organism evidence="1 2">
    <name type="scientific">Punica granatum</name>
    <name type="common">Pomegranate</name>
    <dbReference type="NCBI Taxonomy" id="22663"/>
    <lineage>
        <taxon>Eukaryota</taxon>
        <taxon>Viridiplantae</taxon>
        <taxon>Streptophyta</taxon>
        <taxon>Embryophyta</taxon>
        <taxon>Tracheophyta</taxon>
        <taxon>Spermatophyta</taxon>
        <taxon>Magnoliopsida</taxon>
        <taxon>eudicotyledons</taxon>
        <taxon>Gunneridae</taxon>
        <taxon>Pentapetalae</taxon>
        <taxon>rosids</taxon>
        <taxon>malvids</taxon>
        <taxon>Myrtales</taxon>
        <taxon>Lythraceae</taxon>
        <taxon>Punica</taxon>
    </lineage>
</organism>
<protein>
    <submittedName>
        <fullName evidence="1">Uncharacterized protein</fullName>
    </submittedName>
</protein>
<dbReference type="AlphaFoldDB" id="A0A2I0I4Y9"/>
<comment type="caution">
    <text evidence="1">The sequence shown here is derived from an EMBL/GenBank/DDBJ whole genome shotgun (WGS) entry which is preliminary data.</text>
</comment>
<reference evidence="1 2" key="1">
    <citation type="submission" date="2017-11" db="EMBL/GenBank/DDBJ databases">
        <title>De-novo sequencing of pomegranate (Punica granatum L.) genome.</title>
        <authorList>
            <person name="Akparov Z."/>
            <person name="Amiraslanov A."/>
            <person name="Hajiyeva S."/>
            <person name="Abbasov M."/>
            <person name="Kaur K."/>
            <person name="Hamwieh A."/>
            <person name="Solovyev V."/>
            <person name="Salamov A."/>
            <person name="Braich B."/>
            <person name="Kosarev P."/>
            <person name="Mahmoud A."/>
            <person name="Hajiyev E."/>
            <person name="Babayeva S."/>
            <person name="Izzatullayeva V."/>
            <person name="Mammadov A."/>
            <person name="Mammadov A."/>
            <person name="Sharifova S."/>
            <person name="Ojaghi J."/>
            <person name="Eynullazada K."/>
            <person name="Bayramov B."/>
            <person name="Abdulazimova A."/>
            <person name="Shahmuradov I."/>
        </authorList>
    </citation>
    <scope>NUCLEOTIDE SEQUENCE [LARGE SCALE GENOMIC DNA]</scope>
    <source>
        <strain evidence="2">cv. AG2017</strain>
        <tissue evidence="1">Leaf</tissue>
    </source>
</reference>
<keyword evidence="2" id="KW-1185">Reference proteome</keyword>
<proteinExistence type="predicted"/>
<accession>A0A2I0I4Y9</accession>
<gene>
    <name evidence="1" type="ORF">CRG98_040541</name>
</gene>
<evidence type="ECO:0000313" key="1">
    <source>
        <dbReference type="EMBL" id="PKI39054.1"/>
    </source>
</evidence>
<evidence type="ECO:0000313" key="2">
    <source>
        <dbReference type="Proteomes" id="UP000233551"/>
    </source>
</evidence>
<dbReference type="Proteomes" id="UP000233551">
    <property type="component" value="Unassembled WGS sequence"/>
</dbReference>
<sequence length="102" mass="11148">MGGDFPSKPSLSMRQYGIALIGQPMVGNTVSTTTMLPTWLSSRALSSTAVRLIQSSGSQGINLVWYSTCTEEWIKHHVEHVACTETGEELTDLNTSMANEDR</sequence>